<comment type="caution">
    <text evidence="2">The sequence shown here is derived from an EMBL/GenBank/DDBJ whole genome shotgun (WGS) entry which is preliminary data.</text>
</comment>
<sequence length="218" mass="24870">MQLQAHLITTLPVFGLEDSIADIIEFFSTTTYSHVAVANEEGLLGLLAEDDLEAYKECKVVADYQYSMEAFFVKRETSWFDVMEEFSRNEANLLPVLDGQRKVLGYYDLSDVVSMFIDTPFFTEPGSIVVLAKGVKDYSFSEISQIVEGNNTRLLGGFVSEFRNDVVHITLKLGADNYNEVLQTFRRYGYSIEFGNDDDKFIESLKERSNYLSKYLNV</sequence>
<dbReference type="Gene3D" id="3.10.580.10">
    <property type="entry name" value="CBS-domain"/>
    <property type="match status" value="1"/>
</dbReference>
<gene>
    <name evidence="2" type="ORF">B7P33_13780</name>
</gene>
<organism evidence="2 3">
    <name type="scientific">Sediminicola luteus</name>
    <dbReference type="NCBI Taxonomy" id="319238"/>
    <lineage>
        <taxon>Bacteria</taxon>
        <taxon>Pseudomonadati</taxon>
        <taxon>Bacteroidota</taxon>
        <taxon>Flavobacteriia</taxon>
        <taxon>Flavobacteriales</taxon>
        <taxon>Flavobacteriaceae</taxon>
        <taxon>Sediminicola</taxon>
    </lineage>
</organism>
<name>A0A2A4G6I3_9FLAO</name>
<dbReference type="InterPro" id="IPR000644">
    <property type="entry name" value="CBS_dom"/>
</dbReference>
<evidence type="ECO:0000259" key="1">
    <source>
        <dbReference type="Pfam" id="PF00571"/>
    </source>
</evidence>
<protein>
    <submittedName>
        <fullName evidence="2">Acetoin utilization protein acuB</fullName>
    </submittedName>
</protein>
<dbReference type="RefSeq" id="WP_097443550.1">
    <property type="nucleotide sequence ID" value="NZ_NBWU01000005.1"/>
</dbReference>
<dbReference type="OrthoDB" id="1523762at2"/>
<keyword evidence="3" id="KW-1185">Reference proteome</keyword>
<dbReference type="Pfam" id="PF00571">
    <property type="entry name" value="CBS"/>
    <property type="match status" value="2"/>
</dbReference>
<accession>A0A2A4G6I3</accession>
<evidence type="ECO:0000313" key="2">
    <source>
        <dbReference type="EMBL" id="PCE63598.1"/>
    </source>
</evidence>
<feature type="domain" description="CBS" evidence="1">
    <location>
        <begin position="12"/>
        <end position="52"/>
    </location>
</feature>
<dbReference type="InterPro" id="IPR046342">
    <property type="entry name" value="CBS_dom_sf"/>
</dbReference>
<dbReference type="Proteomes" id="UP000219559">
    <property type="component" value="Unassembled WGS sequence"/>
</dbReference>
<dbReference type="AlphaFoldDB" id="A0A2A4G6I3"/>
<dbReference type="EMBL" id="NBWU01000005">
    <property type="protein sequence ID" value="PCE63598.1"/>
    <property type="molecule type" value="Genomic_DNA"/>
</dbReference>
<proteinExistence type="predicted"/>
<reference evidence="2 3" key="1">
    <citation type="submission" date="2017-04" db="EMBL/GenBank/DDBJ databases">
        <title>A new member of the family Flavobacteriaceae isolated from ascidians.</title>
        <authorList>
            <person name="Chen L."/>
        </authorList>
    </citation>
    <scope>NUCLEOTIDE SEQUENCE [LARGE SCALE GENOMIC DNA]</scope>
    <source>
        <strain evidence="2 3">HQA918</strain>
    </source>
</reference>
<evidence type="ECO:0000313" key="3">
    <source>
        <dbReference type="Proteomes" id="UP000219559"/>
    </source>
</evidence>
<dbReference type="SUPFAM" id="SSF54631">
    <property type="entry name" value="CBS-domain pair"/>
    <property type="match status" value="1"/>
</dbReference>
<feature type="domain" description="CBS" evidence="1">
    <location>
        <begin position="69"/>
        <end position="114"/>
    </location>
</feature>